<dbReference type="InterPro" id="IPR036866">
    <property type="entry name" value="RibonucZ/Hydroxyglut_hydro"/>
</dbReference>
<dbReference type="EMBL" id="FNTV01000001">
    <property type="protein sequence ID" value="SEE98855.1"/>
    <property type="molecule type" value="Genomic_DNA"/>
</dbReference>
<dbReference type="SMART" id="SM00849">
    <property type="entry name" value="Lactamase_B"/>
    <property type="match status" value="1"/>
</dbReference>
<dbReference type="InterPro" id="IPR001279">
    <property type="entry name" value="Metallo-B-lactamas"/>
</dbReference>
<dbReference type="Pfam" id="PF00753">
    <property type="entry name" value="Lactamase_B"/>
    <property type="match status" value="1"/>
</dbReference>
<accession>A0A1H5NBB8</accession>
<evidence type="ECO:0000259" key="1">
    <source>
        <dbReference type="SMART" id="SM00849"/>
    </source>
</evidence>
<dbReference type="AlphaFoldDB" id="A0A1H5NBB8"/>
<protein>
    <submittedName>
        <fullName evidence="2">Glyoxylase, beta-lactamase superfamily II</fullName>
    </submittedName>
</protein>
<organism evidence="2 3">
    <name type="scientific">Arthrobacter alpinus</name>
    <dbReference type="NCBI Taxonomy" id="656366"/>
    <lineage>
        <taxon>Bacteria</taxon>
        <taxon>Bacillati</taxon>
        <taxon>Actinomycetota</taxon>
        <taxon>Actinomycetes</taxon>
        <taxon>Micrococcales</taxon>
        <taxon>Micrococcaceae</taxon>
        <taxon>Arthrobacter</taxon>
    </lineage>
</organism>
<gene>
    <name evidence="2" type="ORF">SAMN04489740_3556</name>
</gene>
<dbReference type="PANTHER" id="PTHR42951:SF4">
    <property type="entry name" value="ACYL-COENZYME A THIOESTERASE MBLAC2"/>
    <property type="match status" value="1"/>
</dbReference>
<evidence type="ECO:0000313" key="2">
    <source>
        <dbReference type="EMBL" id="SEE98855.1"/>
    </source>
</evidence>
<dbReference type="SUPFAM" id="SSF56281">
    <property type="entry name" value="Metallo-hydrolase/oxidoreductase"/>
    <property type="match status" value="1"/>
</dbReference>
<dbReference type="Proteomes" id="UP000182725">
    <property type="component" value="Unassembled WGS sequence"/>
</dbReference>
<reference evidence="2 3" key="1">
    <citation type="submission" date="2016-10" db="EMBL/GenBank/DDBJ databases">
        <authorList>
            <person name="de Groot N.N."/>
        </authorList>
    </citation>
    <scope>NUCLEOTIDE SEQUENCE [LARGE SCALE GENOMIC DNA]</scope>
    <source>
        <strain evidence="2 3">DSM 22274</strain>
    </source>
</reference>
<feature type="domain" description="Metallo-beta-lactamase" evidence="1">
    <location>
        <begin position="23"/>
        <end position="212"/>
    </location>
</feature>
<dbReference type="RefSeq" id="WP_074712729.1">
    <property type="nucleotide sequence ID" value="NZ_FNTV01000001.1"/>
</dbReference>
<dbReference type="CDD" id="cd16282">
    <property type="entry name" value="metallo-hydrolase-like_MBL-fold"/>
    <property type="match status" value="1"/>
</dbReference>
<sequence>MPQTWQELGGGCFVLPGNEARVLVNTGLVVGAQRALVIDTGCGPRHAAEILAAVRTVTTLPLVGVNTHAHWDHFFGNATFKEAGLTELWAHKAAAQTMADTGESQRRFVAGAEPDMAAATGPGTEIVLPAHHVGAETVVLDLGGVEVELFTLGPGHSSGDLMVGAPGVLFAGDVLEVGAAPDYEDAFPSEWAAVLRRLAGMGEKYPVMVPGHGRPVDAGFAAHMAEVVAAAP</sequence>
<evidence type="ECO:0000313" key="3">
    <source>
        <dbReference type="Proteomes" id="UP000182725"/>
    </source>
</evidence>
<proteinExistence type="predicted"/>
<dbReference type="InterPro" id="IPR050855">
    <property type="entry name" value="NDM-1-like"/>
</dbReference>
<name>A0A1H5NBB8_9MICC</name>
<dbReference type="PANTHER" id="PTHR42951">
    <property type="entry name" value="METALLO-BETA-LACTAMASE DOMAIN-CONTAINING"/>
    <property type="match status" value="1"/>
</dbReference>
<dbReference type="Gene3D" id="3.60.15.10">
    <property type="entry name" value="Ribonuclease Z/Hydroxyacylglutathione hydrolase-like"/>
    <property type="match status" value="1"/>
</dbReference>